<proteinExistence type="predicted"/>
<keyword evidence="2" id="KW-1185">Reference proteome</keyword>
<gene>
    <name evidence="1" type="ORF">BDV25DRAFT_142858</name>
</gene>
<sequence length="218" mass="25307">MVNAQNLSASFPGARPADRLAIKEIFRQIFETNNTLEHGIRGTTAREDYRQAITDSISQMPPCFRQRHSRDPNGCIRDLMILGYKLRPGLKKRNHEQETDKAQHQDDIDPLRNKVMSNIATFNGRRYVVNTSQCMVPLSVEKRLARDRLDFGLFTRVLRQVAGYNPEEHEISWRVAEDEARKCVIAGPNTWITALLEMQRGKIEFMLDYRLDYLKLKT</sequence>
<dbReference type="EMBL" id="ML742213">
    <property type="protein sequence ID" value="KAE8147313.1"/>
    <property type="molecule type" value="Genomic_DNA"/>
</dbReference>
<accession>A0A5N6TLT2</accession>
<protein>
    <submittedName>
        <fullName evidence="1">Uncharacterized protein</fullName>
    </submittedName>
</protein>
<evidence type="ECO:0000313" key="2">
    <source>
        <dbReference type="Proteomes" id="UP000325780"/>
    </source>
</evidence>
<dbReference type="AlphaFoldDB" id="A0A5N6TLT2"/>
<evidence type="ECO:0000313" key="1">
    <source>
        <dbReference type="EMBL" id="KAE8147313.1"/>
    </source>
</evidence>
<organism evidence="1 2">
    <name type="scientific">Aspergillus avenaceus</name>
    <dbReference type="NCBI Taxonomy" id="36643"/>
    <lineage>
        <taxon>Eukaryota</taxon>
        <taxon>Fungi</taxon>
        <taxon>Dikarya</taxon>
        <taxon>Ascomycota</taxon>
        <taxon>Pezizomycotina</taxon>
        <taxon>Eurotiomycetes</taxon>
        <taxon>Eurotiomycetidae</taxon>
        <taxon>Eurotiales</taxon>
        <taxon>Aspergillaceae</taxon>
        <taxon>Aspergillus</taxon>
        <taxon>Aspergillus subgen. Circumdati</taxon>
    </lineage>
</organism>
<name>A0A5N6TLT2_ASPAV</name>
<reference evidence="1 2" key="1">
    <citation type="submission" date="2019-04" db="EMBL/GenBank/DDBJ databases">
        <title>Friends and foes A comparative genomics study of 23 Aspergillus species from section Flavi.</title>
        <authorList>
            <consortium name="DOE Joint Genome Institute"/>
            <person name="Kjaerbolling I."/>
            <person name="Vesth T."/>
            <person name="Frisvad J.C."/>
            <person name="Nybo J.L."/>
            <person name="Theobald S."/>
            <person name="Kildgaard S."/>
            <person name="Isbrandt T."/>
            <person name="Kuo A."/>
            <person name="Sato A."/>
            <person name="Lyhne E.K."/>
            <person name="Kogle M.E."/>
            <person name="Wiebenga A."/>
            <person name="Kun R.S."/>
            <person name="Lubbers R.J."/>
            <person name="Makela M.R."/>
            <person name="Barry K."/>
            <person name="Chovatia M."/>
            <person name="Clum A."/>
            <person name="Daum C."/>
            <person name="Haridas S."/>
            <person name="He G."/>
            <person name="LaButti K."/>
            <person name="Lipzen A."/>
            <person name="Mondo S."/>
            <person name="Riley R."/>
            <person name="Salamov A."/>
            <person name="Simmons B.A."/>
            <person name="Magnuson J.K."/>
            <person name="Henrissat B."/>
            <person name="Mortensen U.H."/>
            <person name="Larsen T.O."/>
            <person name="Devries R.P."/>
            <person name="Grigoriev I.V."/>
            <person name="Machida M."/>
            <person name="Baker S.E."/>
            <person name="Andersen M.R."/>
        </authorList>
    </citation>
    <scope>NUCLEOTIDE SEQUENCE [LARGE SCALE GENOMIC DNA]</scope>
    <source>
        <strain evidence="1 2">IBT 18842</strain>
    </source>
</reference>
<dbReference type="Proteomes" id="UP000325780">
    <property type="component" value="Unassembled WGS sequence"/>
</dbReference>